<reference evidence="3 4" key="1">
    <citation type="journal article" date="2018" name="Genome Res.">
        <title>The genomic architecture and molecular evolution of ant odorant receptors.</title>
        <authorList>
            <person name="McKenzie S.K."/>
            <person name="Kronauer D.J.C."/>
        </authorList>
    </citation>
    <scope>NUCLEOTIDE SEQUENCE [LARGE SCALE GENOMIC DNA]</scope>
    <source>
        <strain evidence="3">Clonal line C1</strain>
    </source>
</reference>
<evidence type="ECO:0000313" key="3">
    <source>
        <dbReference type="EMBL" id="RLU19834.1"/>
    </source>
</evidence>
<dbReference type="AlphaFoldDB" id="A0A3L8DHB7"/>
<protein>
    <recommendedName>
        <fullName evidence="2">MULE transposase domain-containing protein</fullName>
    </recommendedName>
</protein>
<dbReference type="InterPro" id="IPR018289">
    <property type="entry name" value="MULE_transposase_dom"/>
</dbReference>
<name>A0A3L8DHB7_OOCBI</name>
<gene>
    <name evidence="3" type="ORF">DMN91_008393</name>
</gene>
<dbReference type="OrthoDB" id="90756at2759"/>
<dbReference type="Pfam" id="PF10551">
    <property type="entry name" value="MULE"/>
    <property type="match status" value="1"/>
</dbReference>
<comment type="caution">
    <text evidence="3">The sequence shown here is derived from an EMBL/GenBank/DDBJ whole genome shotgun (WGS) entry which is preliminary data.</text>
</comment>
<evidence type="ECO:0000256" key="1">
    <source>
        <dbReference type="SAM" id="MobiDB-lite"/>
    </source>
</evidence>
<proteinExistence type="predicted"/>
<accession>A0A3L8DHB7</accession>
<sequence length="227" mass="26084">MMKLCRETSLSLKEIFDTVCRKYPETAIRLSYATIKSTLYRERMKLRPNLPKNMGILAVNLSTYVPLEGFYKGCVTYSDGKKALIFTSNELLEELQKSTELYIDGTFSGISMIFVLCESRSSNMYRAIWKRIVELVPMLQQNLKFIMSDYEIAAMKVINEQFPAAEARGCWFHFNQRIQRKVRTGKDIVLVMATRDDSVIHCSIVVPNSGSRKSEHPSKKLQGLKID</sequence>
<dbReference type="EMBL" id="QOIP01000008">
    <property type="protein sequence ID" value="RLU19834.1"/>
    <property type="molecule type" value="Genomic_DNA"/>
</dbReference>
<evidence type="ECO:0000259" key="2">
    <source>
        <dbReference type="Pfam" id="PF10551"/>
    </source>
</evidence>
<feature type="region of interest" description="Disordered" evidence="1">
    <location>
        <begin position="208"/>
        <end position="227"/>
    </location>
</feature>
<evidence type="ECO:0000313" key="4">
    <source>
        <dbReference type="Proteomes" id="UP000279307"/>
    </source>
</evidence>
<feature type="domain" description="MULE transposase" evidence="2">
    <location>
        <begin position="108"/>
        <end position="176"/>
    </location>
</feature>
<organism evidence="3 4">
    <name type="scientific">Ooceraea biroi</name>
    <name type="common">Clonal raider ant</name>
    <name type="synonym">Cerapachys biroi</name>
    <dbReference type="NCBI Taxonomy" id="2015173"/>
    <lineage>
        <taxon>Eukaryota</taxon>
        <taxon>Metazoa</taxon>
        <taxon>Ecdysozoa</taxon>
        <taxon>Arthropoda</taxon>
        <taxon>Hexapoda</taxon>
        <taxon>Insecta</taxon>
        <taxon>Pterygota</taxon>
        <taxon>Neoptera</taxon>
        <taxon>Endopterygota</taxon>
        <taxon>Hymenoptera</taxon>
        <taxon>Apocrita</taxon>
        <taxon>Aculeata</taxon>
        <taxon>Formicoidea</taxon>
        <taxon>Formicidae</taxon>
        <taxon>Dorylinae</taxon>
        <taxon>Ooceraea</taxon>
    </lineage>
</organism>
<dbReference type="Proteomes" id="UP000279307">
    <property type="component" value="Chromosome 8"/>
</dbReference>